<feature type="compositionally biased region" description="Basic and acidic residues" evidence="2">
    <location>
        <begin position="275"/>
        <end position="284"/>
    </location>
</feature>
<accession>A0A2A2HZB8</accession>
<dbReference type="InterPro" id="IPR000649">
    <property type="entry name" value="IF-2B-related"/>
</dbReference>
<dbReference type="Proteomes" id="UP000218332">
    <property type="component" value="Unassembled WGS sequence"/>
</dbReference>
<sequence>MIVTFESDVDRIIADRQHGSSWLVAEMIRACRSLRGDPQATGRLRDAFGRFRAIDRSMAVVHHFLDALEPTLGGDFFGALEVYEHYWSRVPERVVQTLTDQLDTGPVRLLTHSHSQVVIDALVGLLESGVDLSVWQTESHPGGEGRAALKELRRHGIEAELVPDRPTDHDLADVTALVLGMDQYTAEAFVNKVGSAGLVAALRALGKPVYVLGDPRKRVCRLGYSDALFETVPWQPGVMLVTGEGMASATRGWPRDRLMEIVRPATAPRQAPGPRADRSRVRAG</sequence>
<protein>
    <submittedName>
        <fullName evidence="3">Uncharacterized protein</fullName>
    </submittedName>
</protein>
<comment type="similarity">
    <text evidence="1">Belongs to the eIF-2B alpha/beta/delta subunits family.</text>
</comment>
<dbReference type="EMBL" id="NMPM01000106">
    <property type="protein sequence ID" value="PAV24749.1"/>
    <property type="molecule type" value="Genomic_DNA"/>
</dbReference>
<proteinExistence type="inferred from homology"/>
<name>A0A2A2HZB8_9GAMM</name>
<feature type="region of interest" description="Disordered" evidence="2">
    <location>
        <begin position="265"/>
        <end position="284"/>
    </location>
</feature>
<evidence type="ECO:0000313" key="3">
    <source>
        <dbReference type="EMBL" id="PAV24749.1"/>
    </source>
</evidence>
<dbReference type="SUPFAM" id="SSF100950">
    <property type="entry name" value="NagB/RpiA/CoA transferase-like"/>
    <property type="match status" value="1"/>
</dbReference>
<evidence type="ECO:0000256" key="1">
    <source>
        <dbReference type="RuleBase" id="RU003814"/>
    </source>
</evidence>
<dbReference type="InterPro" id="IPR042529">
    <property type="entry name" value="IF_2B-like_C"/>
</dbReference>
<dbReference type="InterPro" id="IPR037171">
    <property type="entry name" value="NagB/RpiA_transferase-like"/>
</dbReference>
<dbReference type="Pfam" id="PF01008">
    <property type="entry name" value="IF-2B"/>
    <property type="match status" value="1"/>
</dbReference>
<evidence type="ECO:0000256" key="2">
    <source>
        <dbReference type="SAM" id="MobiDB-lite"/>
    </source>
</evidence>
<dbReference type="Gene3D" id="3.40.50.10470">
    <property type="entry name" value="Translation initiation factor eif-2b, domain 2"/>
    <property type="match status" value="1"/>
</dbReference>
<dbReference type="AlphaFoldDB" id="A0A2A2HZB8"/>
<organism evidence="3 4">
    <name type="scientific">Tamilnaduibacter salinus</name>
    <dbReference type="NCBI Taxonomy" id="1484056"/>
    <lineage>
        <taxon>Bacteria</taxon>
        <taxon>Pseudomonadati</taxon>
        <taxon>Pseudomonadota</taxon>
        <taxon>Gammaproteobacteria</taxon>
        <taxon>Pseudomonadales</taxon>
        <taxon>Marinobacteraceae</taxon>
        <taxon>Tamilnaduibacter</taxon>
    </lineage>
</organism>
<keyword evidence="4" id="KW-1185">Reference proteome</keyword>
<evidence type="ECO:0000313" key="4">
    <source>
        <dbReference type="Proteomes" id="UP000218332"/>
    </source>
</evidence>
<gene>
    <name evidence="3" type="ORF">CF392_14565</name>
</gene>
<comment type="caution">
    <text evidence="3">The sequence shown here is derived from an EMBL/GenBank/DDBJ whole genome shotgun (WGS) entry which is preliminary data.</text>
</comment>
<reference evidence="3 4" key="1">
    <citation type="submission" date="2017-07" db="EMBL/GenBank/DDBJ databases">
        <title>Tamlnaduibacter salinus (Mi-7) genome sequencing.</title>
        <authorList>
            <person name="Verma A."/>
            <person name="Krishnamurthi S."/>
        </authorList>
    </citation>
    <scope>NUCLEOTIDE SEQUENCE [LARGE SCALE GENOMIC DNA]</scope>
    <source>
        <strain evidence="3 4">Mi-7</strain>
    </source>
</reference>